<dbReference type="Proteomes" id="UP000887458">
    <property type="component" value="Unassembled WGS sequence"/>
</dbReference>
<keyword evidence="2" id="KW-1185">Reference proteome</keyword>
<accession>A0ABQ8J4T7</accession>
<evidence type="ECO:0000313" key="2">
    <source>
        <dbReference type="Proteomes" id="UP000887458"/>
    </source>
</evidence>
<name>A0ABQ8J4T7_DERPT</name>
<dbReference type="EMBL" id="NJHN03000075">
    <property type="protein sequence ID" value="KAH9417589.1"/>
    <property type="molecule type" value="Genomic_DNA"/>
</dbReference>
<reference evidence="1 2" key="1">
    <citation type="journal article" date="2018" name="J. Allergy Clin. Immunol.">
        <title>High-quality assembly of Dermatophagoides pteronyssinus genome and transcriptome reveals a wide range of novel allergens.</title>
        <authorList>
            <person name="Liu X.Y."/>
            <person name="Yang K.Y."/>
            <person name="Wang M.Q."/>
            <person name="Kwok J.S."/>
            <person name="Zeng X."/>
            <person name="Yang Z."/>
            <person name="Xiao X.J."/>
            <person name="Lau C.P."/>
            <person name="Li Y."/>
            <person name="Huang Z.M."/>
            <person name="Ba J.G."/>
            <person name="Yim A.K."/>
            <person name="Ouyang C.Y."/>
            <person name="Ngai S.M."/>
            <person name="Chan T.F."/>
            <person name="Leung E.L."/>
            <person name="Liu L."/>
            <person name="Liu Z.G."/>
            <person name="Tsui S.K."/>
        </authorList>
    </citation>
    <scope>NUCLEOTIDE SEQUENCE [LARGE SCALE GENOMIC DNA]</scope>
    <source>
        <strain evidence="1">Derp</strain>
    </source>
</reference>
<protein>
    <submittedName>
        <fullName evidence="1">Uncharacterized protein</fullName>
    </submittedName>
</protein>
<evidence type="ECO:0000313" key="1">
    <source>
        <dbReference type="EMBL" id="KAH9417589.1"/>
    </source>
</evidence>
<proteinExistence type="predicted"/>
<organism evidence="1 2">
    <name type="scientific">Dermatophagoides pteronyssinus</name>
    <name type="common">European house dust mite</name>
    <dbReference type="NCBI Taxonomy" id="6956"/>
    <lineage>
        <taxon>Eukaryota</taxon>
        <taxon>Metazoa</taxon>
        <taxon>Ecdysozoa</taxon>
        <taxon>Arthropoda</taxon>
        <taxon>Chelicerata</taxon>
        <taxon>Arachnida</taxon>
        <taxon>Acari</taxon>
        <taxon>Acariformes</taxon>
        <taxon>Sarcoptiformes</taxon>
        <taxon>Astigmata</taxon>
        <taxon>Psoroptidia</taxon>
        <taxon>Analgoidea</taxon>
        <taxon>Pyroglyphidae</taxon>
        <taxon>Dermatophagoidinae</taxon>
        <taxon>Dermatophagoides</taxon>
    </lineage>
</organism>
<gene>
    <name evidence="1" type="ORF">DERP_010403</name>
</gene>
<sequence length="77" mass="9147">MKPCFRFKPTKKTDIEGQLEISRPRDNMIIKPGVHVLLLPVFYSQQFIQQQQQNIKYATKKTTSNMKQYQMLARTSR</sequence>
<reference evidence="1 2" key="2">
    <citation type="journal article" date="2022" name="Mol. Biol. Evol.">
        <title>Comparative Genomics Reveals Insights into the Divergent Evolution of Astigmatic Mites and Household Pest Adaptations.</title>
        <authorList>
            <person name="Xiong Q."/>
            <person name="Wan A.T."/>
            <person name="Liu X."/>
            <person name="Fung C.S."/>
            <person name="Xiao X."/>
            <person name="Malainual N."/>
            <person name="Hou J."/>
            <person name="Wang L."/>
            <person name="Wang M."/>
            <person name="Yang K.Y."/>
            <person name="Cui Y."/>
            <person name="Leung E.L."/>
            <person name="Nong W."/>
            <person name="Shin S.K."/>
            <person name="Au S.W."/>
            <person name="Jeong K.Y."/>
            <person name="Chew F.T."/>
            <person name="Hui J.H."/>
            <person name="Leung T.F."/>
            <person name="Tungtrongchitr A."/>
            <person name="Zhong N."/>
            <person name="Liu Z."/>
            <person name="Tsui S.K."/>
        </authorList>
    </citation>
    <scope>NUCLEOTIDE SEQUENCE [LARGE SCALE GENOMIC DNA]</scope>
    <source>
        <strain evidence="1">Derp</strain>
    </source>
</reference>
<comment type="caution">
    <text evidence="1">The sequence shown here is derived from an EMBL/GenBank/DDBJ whole genome shotgun (WGS) entry which is preliminary data.</text>
</comment>